<dbReference type="InterPro" id="IPR019734">
    <property type="entry name" value="TPR_rpt"/>
</dbReference>
<feature type="region of interest" description="Disordered" evidence="4">
    <location>
        <begin position="790"/>
        <end position="830"/>
    </location>
</feature>
<dbReference type="Proteomes" id="UP001595557">
    <property type="component" value="Unassembled WGS sequence"/>
</dbReference>
<dbReference type="EMBL" id="JBHRTE010000064">
    <property type="protein sequence ID" value="MFC3169443.1"/>
    <property type="molecule type" value="Genomic_DNA"/>
</dbReference>
<dbReference type="PROSITE" id="PS50005">
    <property type="entry name" value="TPR"/>
    <property type="match status" value="1"/>
</dbReference>
<dbReference type="Pfam" id="PF14559">
    <property type="entry name" value="TPR_19"/>
    <property type="match status" value="3"/>
</dbReference>
<dbReference type="Pfam" id="PF13432">
    <property type="entry name" value="TPR_16"/>
    <property type="match status" value="1"/>
</dbReference>
<protein>
    <submittedName>
        <fullName evidence="6">Tetratricopeptide repeat protein</fullName>
    </submittedName>
</protein>
<dbReference type="PROSITE" id="PS51257">
    <property type="entry name" value="PROKAR_LIPOPROTEIN"/>
    <property type="match status" value="1"/>
</dbReference>
<evidence type="ECO:0000256" key="4">
    <source>
        <dbReference type="SAM" id="MobiDB-lite"/>
    </source>
</evidence>
<sequence>MRLLLSTTLVLGLGLSLAGCKTSAERAEEYYRSGLELLEQGDVDRAIVQFRNVFDIEGTHYEARKTLAETYRNRGDAGQAYSQYLRLAEQYPDDLAVRVALARLAFEGQQPDEFVRHATRATEIAPQDPDVQVLDLARRYRDATLAEDNGERAKLGEEAARMAAERADDPLLMGILLDRAAGSGDMEEADRLTARLLELQPDNPQRYMQRLALLAEREDKPAIEAHLRATIAKFPENTQAKADLVRFYMSEDQPDRAEAFLRELAAAAPADDPAPRADLVRFVEMQRGAQAAQAELDRIIAEGGDPLLFRTLRAGFDFQEGKRDEAIAEIRTVLEGVTEPGDTSRDVKVQLARMLVETGDEAGARAQVDEVLAQNASHPGALKLKAAWQIGEDKVDDAVLSLRAVLDQSPDDAEAMSLMADAYDRAGEPDLARDYLSQAAAASNNAAPETLRLVARLASEERWRPAEDAILPALRGAPDNLQLLQALGQVYLSMPDLPRAEGVITRLREIGTEEAVATAERLDLNRLASQEGEAAALGHLEQQANAADADIATKLSLIRAQLATGQNAAALTLAGDMVTAEPGSRPARMALALAQAANDNLPGAKTIFQSLIEEQPSDLPPHLALIRLASQEGDMDGALALTEQALAAIPDDPDLLWSKAGLIERKGDVDGAIAIYEQLYARDSSSVIVANNLASLLATWKSDDPAALSRASAVARRLKDTDVPAFMDTYGWIQHLNGDSAVALPYLEGAAASLTGDPVVQLHLGVVQEAVGKTEAAKAQLQKGFEMLPEGQEGRSITAAREAQARLDNPAAAQGTVAEGGTGAPEQAAN</sequence>
<proteinExistence type="predicted"/>
<dbReference type="RefSeq" id="WP_207469636.1">
    <property type="nucleotide sequence ID" value="NZ_JAFNAW010000030.1"/>
</dbReference>
<dbReference type="PANTHER" id="PTHR45586:SF1">
    <property type="entry name" value="LIPOPOLYSACCHARIDE ASSEMBLY PROTEIN B"/>
    <property type="match status" value="1"/>
</dbReference>
<dbReference type="PANTHER" id="PTHR45586">
    <property type="entry name" value="TPR REPEAT-CONTAINING PROTEIN PA4667"/>
    <property type="match status" value="1"/>
</dbReference>
<reference evidence="7" key="1">
    <citation type="journal article" date="2019" name="Int. J. Syst. Evol. Microbiol.">
        <title>The Global Catalogue of Microorganisms (GCM) 10K type strain sequencing project: providing services to taxonomists for standard genome sequencing and annotation.</title>
        <authorList>
            <consortium name="The Broad Institute Genomics Platform"/>
            <consortium name="The Broad Institute Genome Sequencing Center for Infectious Disease"/>
            <person name="Wu L."/>
            <person name="Ma J."/>
        </authorList>
    </citation>
    <scope>NUCLEOTIDE SEQUENCE [LARGE SCALE GENOMIC DNA]</scope>
    <source>
        <strain evidence="7">KCTC 52239</strain>
    </source>
</reference>
<evidence type="ECO:0000256" key="3">
    <source>
        <dbReference type="PROSITE-ProRule" id="PRU00339"/>
    </source>
</evidence>
<keyword evidence="1" id="KW-0677">Repeat</keyword>
<evidence type="ECO:0000256" key="2">
    <source>
        <dbReference type="ARBA" id="ARBA00022803"/>
    </source>
</evidence>
<keyword evidence="5" id="KW-0732">Signal</keyword>
<comment type="caution">
    <text evidence="6">The sequence shown here is derived from an EMBL/GenBank/DDBJ whole genome shotgun (WGS) entry which is preliminary data.</text>
</comment>
<gene>
    <name evidence="6" type="ORF">ACFOD7_15420</name>
</gene>
<dbReference type="InterPro" id="IPR051012">
    <property type="entry name" value="CellSynth/LPSAsmb/PSIAsmb"/>
</dbReference>
<dbReference type="Gene3D" id="1.25.40.10">
    <property type="entry name" value="Tetratricopeptide repeat domain"/>
    <property type="match status" value="4"/>
</dbReference>
<evidence type="ECO:0000313" key="6">
    <source>
        <dbReference type="EMBL" id="MFC3169443.1"/>
    </source>
</evidence>
<evidence type="ECO:0000256" key="1">
    <source>
        <dbReference type="ARBA" id="ARBA00022737"/>
    </source>
</evidence>
<dbReference type="SUPFAM" id="SSF48452">
    <property type="entry name" value="TPR-like"/>
    <property type="match status" value="3"/>
</dbReference>
<dbReference type="SMART" id="SM00028">
    <property type="entry name" value="TPR"/>
    <property type="match status" value="7"/>
</dbReference>
<accession>A0ABV7IHF1</accession>
<organism evidence="6 7">
    <name type="scientific">Paracoccus fontiphilus</name>
    <dbReference type="NCBI Taxonomy" id="1815556"/>
    <lineage>
        <taxon>Bacteria</taxon>
        <taxon>Pseudomonadati</taxon>
        <taxon>Pseudomonadota</taxon>
        <taxon>Alphaproteobacteria</taxon>
        <taxon>Rhodobacterales</taxon>
        <taxon>Paracoccaceae</taxon>
        <taxon>Paracoccus</taxon>
    </lineage>
</organism>
<keyword evidence="2 3" id="KW-0802">TPR repeat</keyword>
<feature type="signal peptide" evidence="5">
    <location>
        <begin position="1"/>
        <end position="18"/>
    </location>
</feature>
<evidence type="ECO:0000256" key="5">
    <source>
        <dbReference type="SAM" id="SignalP"/>
    </source>
</evidence>
<feature type="repeat" description="TPR" evidence="3">
    <location>
        <begin position="27"/>
        <end position="60"/>
    </location>
</feature>
<feature type="chain" id="PRO_5046555836" evidence="5">
    <location>
        <begin position="19"/>
        <end position="830"/>
    </location>
</feature>
<keyword evidence="7" id="KW-1185">Reference proteome</keyword>
<dbReference type="InterPro" id="IPR011990">
    <property type="entry name" value="TPR-like_helical_dom_sf"/>
</dbReference>
<evidence type="ECO:0000313" key="7">
    <source>
        <dbReference type="Proteomes" id="UP001595557"/>
    </source>
</evidence>
<name>A0ABV7IHF1_9RHOB</name>